<reference evidence="1" key="1">
    <citation type="submission" date="2021-06" db="EMBL/GenBank/DDBJ databases">
        <authorList>
            <person name="Kallberg Y."/>
            <person name="Tangrot J."/>
            <person name="Rosling A."/>
        </authorList>
    </citation>
    <scope>NUCLEOTIDE SEQUENCE</scope>
    <source>
        <strain evidence="1">IN212</strain>
    </source>
</reference>
<dbReference type="AlphaFoldDB" id="A0A9N9J9G0"/>
<organism evidence="1 2">
    <name type="scientific">Racocetra fulgida</name>
    <dbReference type="NCBI Taxonomy" id="60492"/>
    <lineage>
        <taxon>Eukaryota</taxon>
        <taxon>Fungi</taxon>
        <taxon>Fungi incertae sedis</taxon>
        <taxon>Mucoromycota</taxon>
        <taxon>Glomeromycotina</taxon>
        <taxon>Glomeromycetes</taxon>
        <taxon>Diversisporales</taxon>
        <taxon>Gigasporaceae</taxon>
        <taxon>Racocetra</taxon>
    </lineage>
</organism>
<evidence type="ECO:0000313" key="1">
    <source>
        <dbReference type="EMBL" id="CAG8771432.1"/>
    </source>
</evidence>
<proteinExistence type="predicted"/>
<gene>
    <name evidence="1" type="ORF">RFULGI_LOCUS15089</name>
</gene>
<protein>
    <submittedName>
        <fullName evidence="1">20092_t:CDS:1</fullName>
    </submittedName>
</protein>
<feature type="non-terminal residue" evidence="1">
    <location>
        <position position="52"/>
    </location>
</feature>
<dbReference type="OrthoDB" id="10509917at2759"/>
<comment type="caution">
    <text evidence="1">The sequence shown here is derived from an EMBL/GenBank/DDBJ whole genome shotgun (WGS) entry which is preliminary data.</text>
</comment>
<dbReference type="EMBL" id="CAJVPZ010046738">
    <property type="protein sequence ID" value="CAG8771432.1"/>
    <property type="molecule type" value="Genomic_DNA"/>
</dbReference>
<feature type="non-terminal residue" evidence="1">
    <location>
        <position position="1"/>
    </location>
</feature>
<keyword evidence="2" id="KW-1185">Reference proteome</keyword>
<dbReference type="Proteomes" id="UP000789396">
    <property type="component" value="Unassembled WGS sequence"/>
</dbReference>
<accession>A0A9N9J9G0</accession>
<evidence type="ECO:0000313" key="2">
    <source>
        <dbReference type="Proteomes" id="UP000789396"/>
    </source>
</evidence>
<name>A0A9N9J9G0_9GLOM</name>
<sequence>LNTKKLIKFLSEEIQLYEDDLDIICEKKLEEWGIADGSVLAIVDFIKELRGE</sequence>